<dbReference type="OrthoDB" id="9790052at2"/>
<dbReference type="PANTHER" id="PTHR33164:SF102">
    <property type="entry name" value="TRANSCRIPTIONAL REGULATORY PROTEIN"/>
    <property type="match status" value="1"/>
</dbReference>
<accession>A0A0C7P025</accession>
<name>A0A0C7P025_DEFTU</name>
<dbReference type="EMBL" id="LN824141">
    <property type="protein sequence ID" value="CEP77369.1"/>
    <property type="molecule type" value="Genomic_DNA"/>
</dbReference>
<dbReference type="KEGG" id="dtn:DTL3_0035"/>
<dbReference type="GO" id="GO:0003700">
    <property type="term" value="F:DNA-binding transcription factor activity"/>
    <property type="evidence" value="ECO:0007669"/>
    <property type="project" value="InterPro"/>
</dbReference>
<reference evidence="3" key="1">
    <citation type="submission" date="2014-11" db="EMBL/GenBank/DDBJ databases">
        <authorList>
            <person name="Wibberg D."/>
        </authorList>
    </citation>
    <scope>NUCLEOTIDE SEQUENCE [LARGE SCALE GENOMIC DNA]</scope>
    <source>
        <strain evidence="3">L3</strain>
    </source>
</reference>
<evidence type="ECO:0000313" key="2">
    <source>
        <dbReference type="EMBL" id="CEP77369.1"/>
    </source>
</evidence>
<dbReference type="GO" id="GO:0006950">
    <property type="term" value="P:response to stress"/>
    <property type="evidence" value="ECO:0007669"/>
    <property type="project" value="TreeGrafter"/>
</dbReference>
<gene>
    <name evidence="2" type="primary">marR1</name>
    <name evidence="2" type="ORF">DTL3_0035</name>
</gene>
<dbReference type="HOGENOM" id="CLU_083287_27_8_0"/>
<evidence type="ECO:0000259" key="1">
    <source>
        <dbReference type="PROSITE" id="PS50995"/>
    </source>
</evidence>
<dbReference type="Pfam" id="PF01047">
    <property type="entry name" value="MarR"/>
    <property type="match status" value="1"/>
</dbReference>
<evidence type="ECO:0000313" key="3">
    <source>
        <dbReference type="Proteomes" id="UP000032809"/>
    </source>
</evidence>
<organism evidence="2 3">
    <name type="scientific">Defluviitoga tunisiensis</name>
    <dbReference type="NCBI Taxonomy" id="1006576"/>
    <lineage>
        <taxon>Bacteria</taxon>
        <taxon>Thermotogati</taxon>
        <taxon>Thermotogota</taxon>
        <taxon>Thermotogae</taxon>
        <taxon>Petrotogales</taxon>
        <taxon>Petrotogaceae</taxon>
        <taxon>Defluviitoga</taxon>
    </lineage>
</organism>
<dbReference type="InterPro" id="IPR036388">
    <property type="entry name" value="WH-like_DNA-bd_sf"/>
</dbReference>
<keyword evidence="3" id="KW-1185">Reference proteome</keyword>
<protein>
    <submittedName>
        <fullName evidence="2">MarR family transcriptional regulator</fullName>
    </submittedName>
</protein>
<dbReference type="SUPFAM" id="SSF46785">
    <property type="entry name" value="Winged helix' DNA-binding domain"/>
    <property type="match status" value="1"/>
</dbReference>
<sequence>MENDLLGQPAQMEKLIREICSKIKSEGRKVLKDFDISPAQFDVMQIIYFRGPKMLSDISKRLGITKSTTTGIVSRLETMGYLTKEKSPEDRRVYMVNITQKGKNIIEEVIETRVKLIEKVYNKLGDKVRTIEILNEINKIMNETKLS</sequence>
<dbReference type="PRINTS" id="PR00598">
    <property type="entry name" value="HTHMARR"/>
</dbReference>
<dbReference type="PROSITE" id="PS50995">
    <property type="entry name" value="HTH_MARR_2"/>
    <property type="match status" value="1"/>
</dbReference>
<dbReference type="InterPro" id="IPR000835">
    <property type="entry name" value="HTH_MarR-typ"/>
</dbReference>
<feature type="domain" description="HTH marR-type" evidence="1">
    <location>
        <begin position="9"/>
        <end position="142"/>
    </location>
</feature>
<dbReference type="PANTHER" id="PTHR33164">
    <property type="entry name" value="TRANSCRIPTIONAL REGULATOR, MARR FAMILY"/>
    <property type="match status" value="1"/>
</dbReference>
<dbReference type="Gene3D" id="1.10.10.10">
    <property type="entry name" value="Winged helix-like DNA-binding domain superfamily/Winged helix DNA-binding domain"/>
    <property type="match status" value="1"/>
</dbReference>
<dbReference type="STRING" id="1006576.DTL3_0035"/>
<dbReference type="SMART" id="SM00347">
    <property type="entry name" value="HTH_MARR"/>
    <property type="match status" value="1"/>
</dbReference>
<dbReference type="InterPro" id="IPR039422">
    <property type="entry name" value="MarR/SlyA-like"/>
</dbReference>
<dbReference type="InterPro" id="IPR036390">
    <property type="entry name" value="WH_DNA-bd_sf"/>
</dbReference>
<dbReference type="RefSeq" id="WP_045087008.1">
    <property type="nucleotide sequence ID" value="NZ_LN824141.1"/>
</dbReference>
<dbReference type="AlphaFoldDB" id="A0A0C7P025"/>
<proteinExistence type="predicted"/>
<dbReference type="Proteomes" id="UP000032809">
    <property type="component" value="Chromosome I"/>
</dbReference>